<evidence type="ECO:0000256" key="1">
    <source>
        <dbReference type="ARBA" id="ARBA00004502"/>
    </source>
</evidence>
<dbReference type="eggNOG" id="KOG1179">
    <property type="taxonomic scope" value="Eukaryota"/>
</dbReference>
<evidence type="ECO:0000256" key="6">
    <source>
        <dbReference type="ARBA" id="ARBA00022475"/>
    </source>
</evidence>
<feature type="domain" description="AMP-dependent synthetase/ligase" evidence="20">
    <location>
        <begin position="60"/>
        <end position="439"/>
    </location>
</feature>
<dbReference type="Pfam" id="PF00501">
    <property type="entry name" value="AMP-binding"/>
    <property type="match status" value="1"/>
</dbReference>
<evidence type="ECO:0000256" key="3">
    <source>
        <dbReference type="ARBA" id="ARBA00004651"/>
    </source>
</evidence>
<dbReference type="InterPro" id="IPR042099">
    <property type="entry name" value="ANL_N_sf"/>
</dbReference>
<evidence type="ECO:0000256" key="12">
    <source>
        <dbReference type="ARBA" id="ARBA00022989"/>
    </source>
</evidence>
<dbReference type="GO" id="GO:0004467">
    <property type="term" value="F:long-chain fatty acid-CoA ligase activity"/>
    <property type="evidence" value="ECO:0007669"/>
    <property type="project" value="TreeGrafter"/>
</dbReference>
<dbReference type="HOGENOM" id="CLU_000022_46_3_1"/>
<evidence type="ECO:0000256" key="14">
    <source>
        <dbReference type="ARBA" id="ARBA00023136"/>
    </source>
</evidence>
<keyword evidence="15" id="KW-0576">Peroxisome</keyword>
<accession>J3NIU1</accession>
<dbReference type="FunFam" id="3.30.300.30:FF:000020">
    <property type="entry name" value="Long-chain fatty acid transporter"/>
    <property type="match status" value="1"/>
</dbReference>
<keyword evidence="12" id="KW-1133">Transmembrane helix</keyword>
<comment type="similarity">
    <text evidence="4">Belongs to the ATP-dependent AMP-binding enzyme family.</text>
</comment>
<evidence type="ECO:0000256" key="5">
    <source>
        <dbReference type="ARBA" id="ARBA00022448"/>
    </source>
</evidence>
<dbReference type="InterPro" id="IPR000873">
    <property type="entry name" value="AMP-dep_synth/lig_dom"/>
</dbReference>
<evidence type="ECO:0000256" key="16">
    <source>
        <dbReference type="ARBA" id="ARBA00051585"/>
    </source>
</evidence>
<dbReference type="AlphaFoldDB" id="J3NIU1"/>
<dbReference type="RefSeq" id="XP_009217200.1">
    <property type="nucleotide sequence ID" value="XM_009218936.1"/>
</dbReference>
<evidence type="ECO:0000256" key="8">
    <source>
        <dbReference type="ARBA" id="ARBA00022677"/>
    </source>
</evidence>
<evidence type="ECO:0000259" key="20">
    <source>
        <dbReference type="Pfam" id="PF00501"/>
    </source>
</evidence>
<dbReference type="InterPro" id="IPR045851">
    <property type="entry name" value="AMP-bd_C_sf"/>
</dbReference>
<dbReference type="GO" id="GO:0009898">
    <property type="term" value="C:cytoplasmic side of plasma membrane"/>
    <property type="evidence" value="ECO:0007669"/>
    <property type="project" value="TreeGrafter"/>
</dbReference>
<evidence type="ECO:0000313" key="22">
    <source>
        <dbReference type="EnsemblFungi" id="EJT81191"/>
    </source>
</evidence>
<evidence type="ECO:0000313" key="21">
    <source>
        <dbReference type="EMBL" id="EJT81191.1"/>
    </source>
</evidence>
<evidence type="ECO:0000256" key="18">
    <source>
        <dbReference type="ARBA" id="ARBA00068795"/>
    </source>
</evidence>
<evidence type="ECO:0000256" key="4">
    <source>
        <dbReference type="ARBA" id="ARBA00006432"/>
    </source>
</evidence>
<comment type="function">
    <text evidence="17">Acyl-CoA synthetase required for both the import of long chain fatty acids (LCFAs) (C14-C18) and the activation very long chain fatty acids (VLCFAs) (C20-C26) by esterification of the fatty acids into metabolically active CoA-thioesters for subsequent degradation or incorporation into phospholipids. The transport and fatty acyl-CoA synthetase activities are genetically separable and are thus independent activities. Esterifies VLCFAs in the peroxisome matrix. The VLCFAs are actively transported into peroxisomes by a PXA1-PXA2 heterodimeric transporter in the peroxisomal membrane.</text>
</comment>
<dbReference type="OrthoDB" id="10253869at2759"/>
<keyword evidence="6" id="KW-1003">Cell membrane</keyword>
<dbReference type="Gene3D" id="3.30.300.30">
    <property type="match status" value="1"/>
</dbReference>
<keyword evidence="10" id="KW-0547">Nucleotide-binding</keyword>
<comment type="subcellular location">
    <subcellularLocation>
        <location evidence="3">Cell membrane</location>
        <topology evidence="3">Multi-pass membrane protein</topology>
    </subcellularLocation>
    <subcellularLocation>
        <location evidence="1">Lipid droplet</location>
    </subcellularLocation>
    <subcellularLocation>
        <location evidence="2">Peroxisome membrane</location>
        <topology evidence="2">Multi-pass membrane protein</topology>
    </subcellularLocation>
</comment>
<reference evidence="21" key="2">
    <citation type="submission" date="2010-07" db="EMBL/GenBank/DDBJ databases">
        <authorList>
            <consortium name="The Broad Institute Genome Sequencing Platform"/>
            <consortium name="Broad Institute Genome Sequencing Center for Infectious Disease"/>
            <person name="Ma L.-J."/>
            <person name="Dead R."/>
            <person name="Young S."/>
            <person name="Zeng Q."/>
            <person name="Koehrsen M."/>
            <person name="Alvarado L."/>
            <person name="Berlin A."/>
            <person name="Chapman S.B."/>
            <person name="Chen Z."/>
            <person name="Freedman E."/>
            <person name="Gellesch M."/>
            <person name="Goldberg J."/>
            <person name="Griggs A."/>
            <person name="Gujja S."/>
            <person name="Heilman E.R."/>
            <person name="Heiman D."/>
            <person name="Hepburn T."/>
            <person name="Howarth C."/>
            <person name="Jen D."/>
            <person name="Larson L."/>
            <person name="Mehta T."/>
            <person name="Neiman D."/>
            <person name="Pearson M."/>
            <person name="Roberts A."/>
            <person name="Saif S."/>
            <person name="Shea T."/>
            <person name="Shenoy N."/>
            <person name="Sisk P."/>
            <person name="Stolte C."/>
            <person name="Sykes S."/>
            <person name="Walk T."/>
            <person name="White J."/>
            <person name="Yandava C."/>
            <person name="Haas B."/>
            <person name="Nusbaum C."/>
            <person name="Birren B."/>
        </authorList>
    </citation>
    <scope>NUCLEOTIDE SEQUENCE</scope>
    <source>
        <strain evidence="21">R3-111a-1</strain>
    </source>
</reference>
<reference evidence="21" key="3">
    <citation type="submission" date="2010-09" db="EMBL/GenBank/DDBJ databases">
        <title>Annotation of Gaeumannomyces graminis var. tritici R3-111a-1.</title>
        <authorList>
            <consortium name="The Broad Institute Genome Sequencing Platform"/>
            <person name="Ma L.-J."/>
            <person name="Dead R."/>
            <person name="Young S.K."/>
            <person name="Zeng Q."/>
            <person name="Gargeya S."/>
            <person name="Fitzgerald M."/>
            <person name="Haas B."/>
            <person name="Abouelleil A."/>
            <person name="Alvarado L."/>
            <person name="Arachchi H.M."/>
            <person name="Berlin A."/>
            <person name="Brown A."/>
            <person name="Chapman S.B."/>
            <person name="Chen Z."/>
            <person name="Dunbar C."/>
            <person name="Freedman E."/>
            <person name="Gearin G."/>
            <person name="Gellesch M."/>
            <person name="Goldberg J."/>
            <person name="Griggs A."/>
            <person name="Gujja S."/>
            <person name="Heiman D."/>
            <person name="Howarth C."/>
            <person name="Larson L."/>
            <person name="Lui A."/>
            <person name="MacDonald P.J.P."/>
            <person name="Mehta T."/>
            <person name="Montmayeur A."/>
            <person name="Murphy C."/>
            <person name="Neiman D."/>
            <person name="Pearson M."/>
            <person name="Priest M."/>
            <person name="Roberts A."/>
            <person name="Saif S."/>
            <person name="Shea T."/>
            <person name="Shenoy N."/>
            <person name="Sisk P."/>
            <person name="Stolte C."/>
            <person name="Sykes S."/>
            <person name="Yandava C."/>
            <person name="Wortman J."/>
            <person name="Nusbaum C."/>
            <person name="Birren B."/>
        </authorList>
    </citation>
    <scope>NUCLEOTIDE SEQUENCE</scope>
    <source>
        <strain evidence="21">R3-111a-1</strain>
    </source>
</reference>
<evidence type="ECO:0000256" key="15">
    <source>
        <dbReference type="ARBA" id="ARBA00023140"/>
    </source>
</evidence>
<dbReference type="Gene3D" id="3.40.50.12780">
    <property type="entry name" value="N-terminal domain of ligase-like"/>
    <property type="match status" value="1"/>
</dbReference>
<comment type="catalytic activity">
    <reaction evidence="16">
        <text>a very long-chain fatty acid + ATP + CoA = a very long-chain fatty acyl-CoA + AMP + diphosphate</text>
        <dbReference type="Rhea" id="RHEA:54536"/>
        <dbReference type="ChEBI" id="CHEBI:30616"/>
        <dbReference type="ChEBI" id="CHEBI:33019"/>
        <dbReference type="ChEBI" id="CHEBI:57287"/>
        <dbReference type="ChEBI" id="CHEBI:58950"/>
        <dbReference type="ChEBI" id="CHEBI:138261"/>
        <dbReference type="ChEBI" id="CHEBI:456215"/>
    </reaction>
</comment>
<keyword evidence="14" id="KW-0472">Membrane</keyword>
<keyword evidence="9" id="KW-0812">Transmembrane</keyword>
<dbReference type="Proteomes" id="UP000006039">
    <property type="component" value="Unassembled WGS sequence"/>
</dbReference>
<evidence type="ECO:0000256" key="9">
    <source>
        <dbReference type="ARBA" id="ARBA00022692"/>
    </source>
</evidence>
<keyword evidence="5" id="KW-0813">Transport</keyword>
<keyword evidence="8" id="KW-0551">Lipid droplet</keyword>
<evidence type="ECO:0000313" key="23">
    <source>
        <dbReference type="Proteomes" id="UP000006039"/>
    </source>
</evidence>
<sequence>MALNAAAVAGAAATTAGLAYLDAKFNIRKDLRVILGRRRQVKYLEQALKADRLSPYYLIEEVVRQKPDDEAIWSRAGCYTWKAFYDRVNQFAQWFLAQGVKQQDLVAIFMGNSPEFVMVWAALTSIGAAPAMINHNLASKPLVHCLKLSTAKLMVLDVPPATEKNMTDIQPELDDMGMRIVRLDDVRAEIFATEPIRPGDEHRAGVKPSWPFGLFYTSGTTGLPKACVFPMAAAFSNGVASMAGTNHVDRPGERYYDCMPYYHGTGGISMMTQVMNGTTVCVSPKFSVSRFWDEVRESRATYFVYVGETLRYLLAAPESPRDREHSVHTIYGNGLRPDVWKRFRDRFGIECIFEFFNSTEGMFPLDNPCRGDFLAHSVGHHGLINRWRYHNAYVPVAIDTETGEIARHPKTGFAYRVPYEDGGEILIRVPGERTFAGYFNNPEATEKKYVRDVFAKGDCFFRTGDALRRDPDGRWYFMDRLGDTFRWKGENVSTAEVGEVLGKFPGIVEANVYGVQLPGHDGRAGAAAVYVEPAKRASFDYAGLLAHARQHLPKYAVPIFLRHIAVISASHNNKQNKMPLKQEGVDPDKVKAGDEIWWIEGLGKGQTYVPFTRDDWSSLNSGKAKL</sequence>
<keyword evidence="11" id="KW-0067">ATP-binding</keyword>
<reference evidence="22" key="4">
    <citation type="journal article" date="2015" name="G3 (Bethesda)">
        <title>Genome sequences of three phytopathogenic species of the Magnaporthaceae family of fungi.</title>
        <authorList>
            <person name="Okagaki L.H."/>
            <person name="Nunes C.C."/>
            <person name="Sailsbery J."/>
            <person name="Clay B."/>
            <person name="Brown D."/>
            <person name="John T."/>
            <person name="Oh Y."/>
            <person name="Young N."/>
            <person name="Fitzgerald M."/>
            <person name="Haas B.J."/>
            <person name="Zeng Q."/>
            <person name="Young S."/>
            <person name="Adiconis X."/>
            <person name="Fan L."/>
            <person name="Levin J.Z."/>
            <person name="Mitchell T.K."/>
            <person name="Okubara P.A."/>
            <person name="Farman M.L."/>
            <person name="Kohn L.M."/>
            <person name="Birren B."/>
            <person name="Ma L.-J."/>
            <person name="Dean R.A."/>
        </authorList>
    </citation>
    <scope>NUCLEOTIDE SEQUENCE</scope>
    <source>
        <strain evidence="22">R3-111a-1</strain>
    </source>
</reference>
<evidence type="ECO:0000256" key="2">
    <source>
        <dbReference type="ARBA" id="ARBA00004585"/>
    </source>
</evidence>
<gene>
    <name evidence="22" type="primary">20341633</name>
    <name evidence="21" type="ORF">GGTG_01175</name>
</gene>
<dbReference type="SUPFAM" id="SSF56801">
    <property type="entry name" value="Acetyl-CoA synthetase-like"/>
    <property type="match status" value="1"/>
</dbReference>
<dbReference type="EMBL" id="GL385395">
    <property type="protein sequence ID" value="EJT81191.1"/>
    <property type="molecule type" value="Genomic_DNA"/>
</dbReference>
<dbReference type="GO" id="GO:0005324">
    <property type="term" value="F:long-chain fatty acid transmembrane transporter activity"/>
    <property type="evidence" value="ECO:0007669"/>
    <property type="project" value="TreeGrafter"/>
</dbReference>
<organism evidence="21">
    <name type="scientific">Gaeumannomyces tritici (strain R3-111a-1)</name>
    <name type="common">Wheat and barley take-all root rot fungus</name>
    <name type="synonym">Gaeumannomyces graminis var. tritici</name>
    <dbReference type="NCBI Taxonomy" id="644352"/>
    <lineage>
        <taxon>Eukaryota</taxon>
        <taxon>Fungi</taxon>
        <taxon>Dikarya</taxon>
        <taxon>Ascomycota</taxon>
        <taxon>Pezizomycotina</taxon>
        <taxon>Sordariomycetes</taxon>
        <taxon>Sordariomycetidae</taxon>
        <taxon>Magnaporthales</taxon>
        <taxon>Magnaporthaceae</taxon>
        <taxon>Gaeumannomyces</taxon>
    </lineage>
</organism>
<dbReference type="GO" id="GO:0005778">
    <property type="term" value="C:peroxisomal membrane"/>
    <property type="evidence" value="ECO:0007669"/>
    <property type="project" value="UniProtKB-SubCell"/>
</dbReference>
<evidence type="ECO:0000256" key="13">
    <source>
        <dbReference type="ARBA" id="ARBA00023055"/>
    </source>
</evidence>
<dbReference type="GeneID" id="20341633"/>
<dbReference type="FunFam" id="3.40.50.12780:FF:000019">
    <property type="entry name" value="Long-chain fatty acid transporter"/>
    <property type="match status" value="1"/>
</dbReference>
<evidence type="ECO:0000256" key="10">
    <source>
        <dbReference type="ARBA" id="ARBA00022741"/>
    </source>
</evidence>
<dbReference type="PANTHER" id="PTHR43107:SF6">
    <property type="entry name" value="ACYL-COA SYNTHETASE FAMILY PROTEIN (CEFD1), PUTATIVE (AFU_ORTHOLOGUE AFUA_6G03630)-RELATED"/>
    <property type="match status" value="1"/>
</dbReference>
<keyword evidence="7" id="KW-0436">Ligase</keyword>
<evidence type="ECO:0000256" key="11">
    <source>
        <dbReference type="ARBA" id="ARBA00022840"/>
    </source>
</evidence>
<dbReference type="GO" id="GO:0005524">
    <property type="term" value="F:ATP binding"/>
    <property type="evidence" value="ECO:0007669"/>
    <property type="project" value="UniProtKB-KW"/>
</dbReference>
<dbReference type="GO" id="GO:0044539">
    <property type="term" value="P:long-chain fatty acid import into cell"/>
    <property type="evidence" value="ECO:0007669"/>
    <property type="project" value="TreeGrafter"/>
</dbReference>
<dbReference type="VEuPathDB" id="FungiDB:GGTG_01175"/>
<evidence type="ECO:0000256" key="7">
    <source>
        <dbReference type="ARBA" id="ARBA00022598"/>
    </source>
</evidence>
<dbReference type="STRING" id="644352.J3NIU1"/>
<evidence type="ECO:0000256" key="19">
    <source>
        <dbReference type="ARBA" id="ARBA00078285"/>
    </source>
</evidence>
<reference evidence="23" key="1">
    <citation type="submission" date="2010-07" db="EMBL/GenBank/DDBJ databases">
        <title>The genome sequence of Gaeumannomyces graminis var. tritici strain R3-111a-1.</title>
        <authorList>
            <consortium name="The Broad Institute Genome Sequencing Platform"/>
            <person name="Ma L.-J."/>
            <person name="Dead R."/>
            <person name="Young S."/>
            <person name="Zeng Q."/>
            <person name="Koehrsen M."/>
            <person name="Alvarado L."/>
            <person name="Berlin A."/>
            <person name="Chapman S.B."/>
            <person name="Chen Z."/>
            <person name="Freedman E."/>
            <person name="Gellesch M."/>
            <person name="Goldberg J."/>
            <person name="Griggs A."/>
            <person name="Gujja S."/>
            <person name="Heilman E.R."/>
            <person name="Heiman D."/>
            <person name="Hepburn T."/>
            <person name="Howarth C."/>
            <person name="Jen D."/>
            <person name="Larson L."/>
            <person name="Mehta T."/>
            <person name="Neiman D."/>
            <person name="Pearson M."/>
            <person name="Roberts A."/>
            <person name="Saif S."/>
            <person name="Shea T."/>
            <person name="Shenoy N."/>
            <person name="Sisk P."/>
            <person name="Stolte C."/>
            <person name="Sykes S."/>
            <person name="Walk T."/>
            <person name="White J."/>
            <person name="Yandava C."/>
            <person name="Haas B."/>
            <person name="Nusbaum C."/>
            <person name="Birren B."/>
        </authorList>
    </citation>
    <scope>NUCLEOTIDE SEQUENCE [LARGE SCALE GENOMIC DNA]</scope>
    <source>
        <strain evidence="23">R3-111a-1</strain>
    </source>
</reference>
<proteinExistence type="inferred from homology"/>
<reference evidence="22" key="5">
    <citation type="submission" date="2018-04" db="UniProtKB">
        <authorList>
            <consortium name="EnsemblFungi"/>
        </authorList>
    </citation>
    <scope>IDENTIFICATION</scope>
    <source>
        <strain evidence="22">R3-111a-1</strain>
    </source>
</reference>
<dbReference type="PANTHER" id="PTHR43107">
    <property type="entry name" value="LONG-CHAIN FATTY ACID TRANSPORT PROTEIN"/>
    <property type="match status" value="1"/>
</dbReference>
<dbReference type="FunCoup" id="J3NIU1">
    <property type="interactions" value="124"/>
</dbReference>
<name>J3NIU1_GAET3</name>
<evidence type="ECO:0000256" key="17">
    <source>
        <dbReference type="ARBA" id="ARBA00060276"/>
    </source>
</evidence>
<dbReference type="GO" id="GO:0005811">
    <property type="term" value="C:lipid droplet"/>
    <property type="evidence" value="ECO:0007669"/>
    <property type="project" value="UniProtKB-SubCell"/>
</dbReference>
<protein>
    <recommendedName>
        <fullName evidence="18">Very long-chain fatty acid transport protein</fullName>
    </recommendedName>
    <alternativeName>
        <fullName evidence="19">Very-long-chain acyl-CoA synthetase</fullName>
    </alternativeName>
</protein>
<keyword evidence="13" id="KW-0445">Lipid transport</keyword>
<dbReference type="EnsemblFungi" id="EJT81191">
    <property type="protein sequence ID" value="EJT81191"/>
    <property type="gene ID" value="GGTG_01175"/>
</dbReference>
<keyword evidence="23" id="KW-1185">Reference proteome</keyword>